<dbReference type="SUPFAM" id="SSF81301">
    <property type="entry name" value="Nucleotidyltransferase"/>
    <property type="match status" value="1"/>
</dbReference>
<gene>
    <name evidence="2" type="ORF">S01H4_45570</name>
</gene>
<accession>X1BYY1</accession>
<evidence type="ECO:0000313" key="2">
    <source>
        <dbReference type="EMBL" id="GAH00207.1"/>
    </source>
</evidence>
<dbReference type="InterPro" id="IPR002934">
    <property type="entry name" value="Polymerase_NTP_transf_dom"/>
</dbReference>
<organism evidence="2">
    <name type="scientific">marine sediment metagenome</name>
    <dbReference type="NCBI Taxonomy" id="412755"/>
    <lineage>
        <taxon>unclassified sequences</taxon>
        <taxon>metagenomes</taxon>
        <taxon>ecological metagenomes</taxon>
    </lineage>
</organism>
<dbReference type="AlphaFoldDB" id="X1BYY1"/>
<sequence length="89" mass="9985">MISDLRERKSKALEFFLERLLQSEVKNSIGKILLFGSFSRGQLKEGSDIDLLIFVPNQLDEVGDACDTTSFETVVQFGESVEPLIGYLI</sequence>
<reference evidence="2" key="1">
    <citation type="journal article" date="2014" name="Front. Microbiol.">
        <title>High frequency of phylogenetically diverse reductive dehalogenase-homologous genes in deep subseafloor sedimentary metagenomes.</title>
        <authorList>
            <person name="Kawai M."/>
            <person name="Futagami T."/>
            <person name="Toyoda A."/>
            <person name="Takaki Y."/>
            <person name="Nishi S."/>
            <person name="Hori S."/>
            <person name="Arai W."/>
            <person name="Tsubouchi T."/>
            <person name="Morono Y."/>
            <person name="Uchiyama I."/>
            <person name="Ito T."/>
            <person name="Fujiyama A."/>
            <person name="Inagaki F."/>
            <person name="Takami H."/>
        </authorList>
    </citation>
    <scope>NUCLEOTIDE SEQUENCE</scope>
    <source>
        <strain evidence="2">Expedition CK06-06</strain>
    </source>
</reference>
<dbReference type="InterPro" id="IPR043519">
    <property type="entry name" value="NT_sf"/>
</dbReference>
<dbReference type="CDD" id="cd05403">
    <property type="entry name" value="NT_KNTase_like"/>
    <property type="match status" value="1"/>
</dbReference>
<name>X1BYY1_9ZZZZ</name>
<evidence type="ECO:0000259" key="1">
    <source>
        <dbReference type="Pfam" id="PF01909"/>
    </source>
</evidence>
<protein>
    <recommendedName>
        <fullName evidence="1">Polymerase nucleotidyl transferase domain-containing protein</fullName>
    </recommendedName>
</protein>
<feature type="domain" description="Polymerase nucleotidyl transferase" evidence="1">
    <location>
        <begin position="22"/>
        <end position="61"/>
    </location>
</feature>
<comment type="caution">
    <text evidence="2">The sequence shown here is derived from an EMBL/GenBank/DDBJ whole genome shotgun (WGS) entry which is preliminary data.</text>
</comment>
<proteinExistence type="predicted"/>
<dbReference type="EMBL" id="BART01025382">
    <property type="protein sequence ID" value="GAH00207.1"/>
    <property type="molecule type" value="Genomic_DNA"/>
</dbReference>
<dbReference type="Pfam" id="PF01909">
    <property type="entry name" value="NTP_transf_2"/>
    <property type="match status" value="1"/>
</dbReference>
<dbReference type="Gene3D" id="3.30.460.10">
    <property type="entry name" value="Beta Polymerase, domain 2"/>
    <property type="match status" value="1"/>
</dbReference>
<dbReference type="GO" id="GO:0016779">
    <property type="term" value="F:nucleotidyltransferase activity"/>
    <property type="evidence" value="ECO:0007669"/>
    <property type="project" value="InterPro"/>
</dbReference>